<dbReference type="PROSITE" id="PS50931">
    <property type="entry name" value="HTH_LYSR"/>
    <property type="match status" value="1"/>
</dbReference>
<dbReference type="Pfam" id="PF03466">
    <property type="entry name" value="LysR_substrate"/>
    <property type="match status" value="1"/>
</dbReference>
<dbReference type="InterPro" id="IPR000847">
    <property type="entry name" value="LysR_HTH_N"/>
</dbReference>
<dbReference type="STRING" id="381306.AN478_03890"/>
<evidence type="ECO:0000256" key="1">
    <source>
        <dbReference type="ARBA" id="ARBA00009437"/>
    </source>
</evidence>
<dbReference type="RefSeq" id="WP_054965316.1">
    <property type="nucleotide sequence ID" value="NZ_FMUN01000005.1"/>
</dbReference>
<dbReference type="PANTHER" id="PTHR30126:SF4">
    <property type="entry name" value="LYSR FAMILY TRANSCRIPTIONAL REGULATOR"/>
    <property type="match status" value="1"/>
</dbReference>
<evidence type="ECO:0000259" key="5">
    <source>
        <dbReference type="PROSITE" id="PS50931"/>
    </source>
</evidence>
<keyword evidence="4" id="KW-0804">Transcription</keyword>
<keyword evidence="2" id="KW-0805">Transcription regulation</keyword>
<dbReference type="EMBL" id="FMUN01000005">
    <property type="protein sequence ID" value="SCY39660.1"/>
    <property type="molecule type" value="Genomic_DNA"/>
</dbReference>
<evidence type="ECO:0000256" key="2">
    <source>
        <dbReference type="ARBA" id="ARBA00023015"/>
    </source>
</evidence>
<reference evidence="7" key="1">
    <citation type="submission" date="2016-10" db="EMBL/GenBank/DDBJ databases">
        <authorList>
            <person name="Varghese N."/>
        </authorList>
    </citation>
    <scope>NUCLEOTIDE SEQUENCE [LARGE SCALE GENOMIC DNA]</scope>
    <source>
        <strain evidence="7">HL 19</strain>
    </source>
</reference>
<proteinExistence type="inferred from homology"/>
<dbReference type="PANTHER" id="PTHR30126">
    <property type="entry name" value="HTH-TYPE TRANSCRIPTIONAL REGULATOR"/>
    <property type="match status" value="1"/>
</dbReference>
<evidence type="ECO:0000313" key="7">
    <source>
        <dbReference type="Proteomes" id="UP000183104"/>
    </source>
</evidence>
<comment type="similarity">
    <text evidence="1">Belongs to the LysR transcriptional regulatory family.</text>
</comment>
<evidence type="ECO:0000313" key="6">
    <source>
        <dbReference type="EMBL" id="SCY39660.1"/>
    </source>
</evidence>
<dbReference type="OrthoDB" id="196624at2"/>
<dbReference type="GO" id="GO:0000976">
    <property type="term" value="F:transcription cis-regulatory region binding"/>
    <property type="evidence" value="ECO:0007669"/>
    <property type="project" value="TreeGrafter"/>
</dbReference>
<accession>A0A0P9GLK6</accession>
<dbReference type="SUPFAM" id="SSF46785">
    <property type="entry name" value="Winged helix' DNA-binding domain"/>
    <property type="match status" value="1"/>
</dbReference>
<dbReference type="GO" id="GO:0003700">
    <property type="term" value="F:DNA-binding transcription factor activity"/>
    <property type="evidence" value="ECO:0007669"/>
    <property type="project" value="InterPro"/>
</dbReference>
<gene>
    <name evidence="6" type="ORF">SAMN05661077_2000</name>
</gene>
<protein>
    <submittedName>
        <fullName evidence="6">DNA-binding transcriptional regulator, LysR family</fullName>
    </submittedName>
</protein>
<dbReference type="InterPro" id="IPR036390">
    <property type="entry name" value="WH_DNA-bd_sf"/>
</dbReference>
<dbReference type="Proteomes" id="UP000183104">
    <property type="component" value="Unassembled WGS sequence"/>
</dbReference>
<dbReference type="Gene3D" id="1.10.10.10">
    <property type="entry name" value="Winged helix-like DNA-binding domain superfamily/Winged helix DNA-binding domain"/>
    <property type="match status" value="1"/>
</dbReference>
<dbReference type="Pfam" id="PF00126">
    <property type="entry name" value="HTH_1"/>
    <property type="match status" value="1"/>
</dbReference>
<evidence type="ECO:0000256" key="4">
    <source>
        <dbReference type="ARBA" id="ARBA00023163"/>
    </source>
</evidence>
<dbReference type="InterPro" id="IPR036388">
    <property type="entry name" value="WH-like_DNA-bd_sf"/>
</dbReference>
<name>A0A0P9GLK6_9GAMM</name>
<keyword evidence="3 6" id="KW-0238">DNA-binding</keyword>
<dbReference type="Gene3D" id="3.40.190.290">
    <property type="match status" value="1"/>
</dbReference>
<keyword evidence="7" id="KW-1185">Reference proteome</keyword>
<evidence type="ECO:0000256" key="3">
    <source>
        <dbReference type="ARBA" id="ARBA00023125"/>
    </source>
</evidence>
<dbReference type="AlphaFoldDB" id="A0A0P9GLK6"/>
<organism evidence="6 7">
    <name type="scientific">Thiohalorhabdus denitrificans</name>
    <dbReference type="NCBI Taxonomy" id="381306"/>
    <lineage>
        <taxon>Bacteria</taxon>
        <taxon>Pseudomonadati</taxon>
        <taxon>Pseudomonadota</taxon>
        <taxon>Gammaproteobacteria</taxon>
        <taxon>Thiohalorhabdales</taxon>
        <taxon>Thiohalorhabdaceae</taxon>
        <taxon>Thiohalorhabdus</taxon>
    </lineage>
</organism>
<sequence length="310" mass="33471">MALTLEALQVLDAIDRKGSFSAAAAELHRVPSAVTYTVQRLEEGLGVALFDRRGHRPVLTEAGRLVLEQGRPILDAAQDLEATARRVATGWEAELRIAVDALFPVAGLFPLVERFYAEQPGVRVRLGREALAGAWEALLDGRADLVVGATGDGPPGREYAVRPLGEVELVPVAAPDLPLADLDRPLSPEDLRPYRVVAVADSARERPERSTGLRSGQPVLTVPDQESKVAALLRGLGVGHLARHAAAPHLRAGALRELRLTNPVPPTTTYLAWRTPVRGLALRWFLDALAEPGALETWLAPRSEPEDAYP</sequence>
<dbReference type="SUPFAM" id="SSF53850">
    <property type="entry name" value="Periplasmic binding protein-like II"/>
    <property type="match status" value="1"/>
</dbReference>
<dbReference type="InterPro" id="IPR005119">
    <property type="entry name" value="LysR_subst-bd"/>
</dbReference>
<feature type="domain" description="HTH lysR-type" evidence="5">
    <location>
        <begin position="3"/>
        <end position="60"/>
    </location>
</feature>